<keyword evidence="5" id="KW-1185">Reference proteome</keyword>
<feature type="domain" description="SWIM-type" evidence="3">
    <location>
        <begin position="56"/>
        <end position="92"/>
    </location>
</feature>
<sequence length="646" mass="73042">MDTLNAILGQLTYDDLDQWAGEAIRTRGKGYVQRVEELHRTANNELVAWVQGTEKYATLVHLDPSGMHGWLCTCPYDQGPCKHAAAVILAAARSVHDTGELPMLDEDSELGHILMGDQDRKLKKEPNEDAADRADPGGTVKRAGPSKVRKILVGKSWEELHDLLVTLAREFPAVERRLLEADQLSRGQIGPLVRSLHKEIRRLTDEPAWRNQWSDEASLPDYSHVRQQFRALFDAGHADELLDLGNTLWRLGTEQIAQSDDEGETMGALSACLEIVLQAVPKSSLKRADQLLWVIERMLADEFSLLDSGEEILADPAYTVTDWQAAAAVLEERLQGLDRPKTVHFADTYRRNRLIGWLIKAYERGGQAEKVLQLLEQEADVSRNYEQLVDRLVLAGKREQARQWCVRGFDRTVTEAPGIAACLQKRLREMAAADRQDSLVAAYRAQDFFGHASLETYRELRKAAEKIGVWPKLRELALAYLQTGQRPDRGEKLDNLPPWPLPDPEVAYPAGKEGGRPFPDRQTLIDIAIAEKRYDDVMRLYQAMKKGSRTHWFVGEKVAKAVFRTHPEVALAIWRENVDRLIAEVKPRAYVEAGGFLRLMRKVYEAGNRMDEWRALLAELRRTHKAKRRLLEVLDGVSGGSKKLVG</sequence>
<dbReference type="RefSeq" id="WP_015725933.1">
    <property type="nucleotide sequence ID" value="NC_014972.1"/>
</dbReference>
<dbReference type="AlphaFoldDB" id="A0A7U3YPX7"/>
<evidence type="ECO:0000256" key="2">
    <source>
        <dbReference type="SAM" id="MobiDB-lite"/>
    </source>
</evidence>
<evidence type="ECO:0000256" key="1">
    <source>
        <dbReference type="PROSITE-ProRule" id="PRU00325"/>
    </source>
</evidence>
<dbReference type="KEGG" id="dpr:Despr_3282"/>
<dbReference type="Proteomes" id="UP000006365">
    <property type="component" value="Chromosome"/>
</dbReference>
<feature type="compositionally biased region" description="Basic and acidic residues" evidence="2">
    <location>
        <begin position="118"/>
        <end position="135"/>
    </location>
</feature>
<keyword evidence="1" id="KW-0862">Zinc</keyword>
<evidence type="ECO:0000259" key="3">
    <source>
        <dbReference type="PROSITE" id="PS50966"/>
    </source>
</evidence>
<keyword evidence="1" id="KW-0863">Zinc-finger</keyword>
<dbReference type="GO" id="GO:0008270">
    <property type="term" value="F:zinc ion binding"/>
    <property type="evidence" value="ECO:0007669"/>
    <property type="project" value="UniProtKB-KW"/>
</dbReference>
<reference evidence="4 5" key="1">
    <citation type="journal article" date="2011" name="Stand. Genomic Sci.">
        <title>Complete genome sequence of Desulfobulbus propionicus type strain (1pr3).</title>
        <authorList>
            <person name="Pagani I."/>
            <person name="Lapidus A."/>
            <person name="Nolan M."/>
            <person name="Lucas S."/>
            <person name="Hammon N."/>
            <person name="Deshpande S."/>
            <person name="Cheng J.F."/>
            <person name="Chertkov O."/>
            <person name="Davenport K."/>
            <person name="Tapia R."/>
            <person name="Han C."/>
            <person name="Goodwin L."/>
            <person name="Pitluck S."/>
            <person name="Liolios K."/>
            <person name="Mavromatis K."/>
            <person name="Ivanova N."/>
            <person name="Mikhailova N."/>
            <person name="Pati A."/>
            <person name="Chen A."/>
            <person name="Palaniappan K."/>
            <person name="Land M."/>
            <person name="Hauser L."/>
            <person name="Chang Y.J."/>
            <person name="Jeffries C.D."/>
            <person name="Detter J.C."/>
            <person name="Brambilla E."/>
            <person name="Kannan K.P."/>
            <person name="Djao O.D."/>
            <person name="Rohde M."/>
            <person name="Pukall R."/>
            <person name="Spring S."/>
            <person name="Goker M."/>
            <person name="Sikorski J."/>
            <person name="Woyke T."/>
            <person name="Bristow J."/>
            <person name="Eisen J.A."/>
            <person name="Markowitz V."/>
            <person name="Hugenholtz P."/>
            <person name="Kyrpides N.C."/>
            <person name="Klenk H.P."/>
        </authorList>
    </citation>
    <scope>NUCLEOTIDE SEQUENCE [LARGE SCALE GENOMIC DNA]</scope>
    <source>
        <strain evidence="5">ATCC 33891 / DSM 2032 / 1pr3</strain>
    </source>
</reference>
<gene>
    <name evidence="4" type="ordered locus">Despr_3282</name>
</gene>
<evidence type="ECO:0000313" key="5">
    <source>
        <dbReference type="Proteomes" id="UP000006365"/>
    </source>
</evidence>
<evidence type="ECO:0000313" key="4">
    <source>
        <dbReference type="EMBL" id="ADW19409.1"/>
    </source>
</evidence>
<dbReference type="Pfam" id="PF04434">
    <property type="entry name" value="SWIM"/>
    <property type="match status" value="1"/>
</dbReference>
<proteinExistence type="predicted"/>
<dbReference type="PROSITE" id="PS50966">
    <property type="entry name" value="ZF_SWIM"/>
    <property type="match status" value="1"/>
</dbReference>
<keyword evidence="1" id="KW-0479">Metal-binding</keyword>
<name>A0A7U3YPX7_DESPD</name>
<dbReference type="EMBL" id="CP002364">
    <property type="protein sequence ID" value="ADW19409.1"/>
    <property type="molecule type" value="Genomic_DNA"/>
</dbReference>
<feature type="region of interest" description="Disordered" evidence="2">
    <location>
        <begin position="118"/>
        <end position="143"/>
    </location>
</feature>
<protein>
    <recommendedName>
        <fullName evidence="3">SWIM-type domain-containing protein</fullName>
    </recommendedName>
</protein>
<accession>A0A7U3YPX7</accession>
<organism evidence="4 5">
    <name type="scientific">Desulfobulbus propionicus (strain ATCC 33891 / DSM 2032 / VKM B-1956 / 1pr3)</name>
    <dbReference type="NCBI Taxonomy" id="577650"/>
    <lineage>
        <taxon>Bacteria</taxon>
        <taxon>Pseudomonadati</taxon>
        <taxon>Thermodesulfobacteriota</taxon>
        <taxon>Desulfobulbia</taxon>
        <taxon>Desulfobulbales</taxon>
        <taxon>Desulfobulbaceae</taxon>
        <taxon>Desulfobulbus</taxon>
    </lineage>
</organism>
<dbReference type="InterPro" id="IPR007527">
    <property type="entry name" value="Znf_SWIM"/>
</dbReference>